<comment type="caution">
    <text evidence="7">The sequence shown here is derived from an EMBL/GenBank/DDBJ whole genome shotgun (WGS) entry which is preliminary data.</text>
</comment>
<organism evidence="7 8">
    <name type="scientific">Lentzea tibetensis</name>
    <dbReference type="NCBI Taxonomy" id="2591470"/>
    <lineage>
        <taxon>Bacteria</taxon>
        <taxon>Bacillati</taxon>
        <taxon>Actinomycetota</taxon>
        <taxon>Actinomycetes</taxon>
        <taxon>Pseudonocardiales</taxon>
        <taxon>Pseudonocardiaceae</taxon>
        <taxon>Lentzea</taxon>
    </lineage>
</organism>
<dbReference type="Pfam" id="PF00005">
    <property type="entry name" value="ABC_tran"/>
    <property type="match status" value="2"/>
</dbReference>
<evidence type="ECO:0000256" key="3">
    <source>
        <dbReference type="ARBA" id="ARBA00022840"/>
    </source>
</evidence>
<feature type="coiled-coil region" evidence="4">
    <location>
        <begin position="250"/>
        <end position="277"/>
    </location>
</feature>
<dbReference type="CDD" id="cd03221">
    <property type="entry name" value="ABCF_EF-3"/>
    <property type="match status" value="1"/>
</dbReference>
<protein>
    <submittedName>
        <fullName evidence="7">ABC-F family ATP-binding cassette domain-containing protein</fullName>
    </submittedName>
</protein>
<feature type="region of interest" description="Disordered" evidence="5">
    <location>
        <begin position="510"/>
        <end position="532"/>
    </location>
</feature>
<feature type="domain" description="ABC transporter" evidence="6">
    <location>
        <begin position="332"/>
        <end position="531"/>
    </location>
</feature>
<evidence type="ECO:0000256" key="1">
    <source>
        <dbReference type="ARBA" id="ARBA00022737"/>
    </source>
</evidence>
<dbReference type="InterPro" id="IPR050611">
    <property type="entry name" value="ABCF"/>
</dbReference>
<dbReference type="OrthoDB" id="3169603at2"/>
<gene>
    <name evidence="7" type="ORF">FKR81_40980</name>
</gene>
<evidence type="ECO:0000313" key="8">
    <source>
        <dbReference type="Proteomes" id="UP000316639"/>
    </source>
</evidence>
<proteinExistence type="predicted"/>
<dbReference type="Proteomes" id="UP000316639">
    <property type="component" value="Unassembled WGS sequence"/>
</dbReference>
<evidence type="ECO:0000256" key="5">
    <source>
        <dbReference type="SAM" id="MobiDB-lite"/>
    </source>
</evidence>
<dbReference type="FunFam" id="3.40.50.300:FF:000011">
    <property type="entry name" value="Putative ABC transporter ATP-binding component"/>
    <property type="match status" value="1"/>
</dbReference>
<keyword evidence="4" id="KW-0175">Coiled coil</keyword>
<dbReference type="GO" id="GO:0005524">
    <property type="term" value="F:ATP binding"/>
    <property type="evidence" value="ECO:0007669"/>
    <property type="project" value="UniProtKB-KW"/>
</dbReference>
<dbReference type="InterPro" id="IPR003593">
    <property type="entry name" value="AAA+_ATPase"/>
</dbReference>
<name>A0A563EG19_9PSEU</name>
<evidence type="ECO:0000259" key="6">
    <source>
        <dbReference type="PROSITE" id="PS50893"/>
    </source>
</evidence>
<dbReference type="AlphaFoldDB" id="A0A563EG19"/>
<dbReference type="EMBL" id="VOBR01000049">
    <property type="protein sequence ID" value="TWP44753.1"/>
    <property type="molecule type" value="Genomic_DNA"/>
</dbReference>
<keyword evidence="8" id="KW-1185">Reference proteome</keyword>
<evidence type="ECO:0000256" key="2">
    <source>
        <dbReference type="ARBA" id="ARBA00022741"/>
    </source>
</evidence>
<accession>A0A563EG19</accession>
<dbReference type="PANTHER" id="PTHR19211">
    <property type="entry name" value="ATP-BINDING TRANSPORT PROTEIN-RELATED"/>
    <property type="match status" value="1"/>
</dbReference>
<keyword evidence="2" id="KW-0547">Nucleotide-binding</keyword>
<keyword evidence="1" id="KW-0677">Repeat</keyword>
<dbReference type="Gene3D" id="3.40.50.300">
    <property type="entry name" value="P-loop containing nucleotide triphosphate hydrolases"/>
    <property type="match status" value="3"/>
</dbReference>
<dbReference type="PANTHER" id="PTHR19211:SF14">
    <property type="entry name" value="ATP-BINDING CASSETTE SUB-FAMILY F MEMBER 1"/>
    <property type="match status" value="1"/>
</dbReference>
<dbReference type="GO" id="GO:0016887">
    <property type="term" value="F:ATP hydrolysis activity"/>
    <property type="evidence" value="ECO:0007669"/>
    <property type="project" value="InterPro"/>
</dbReference>
<feature type="domain" description="ABC transporter" evidence="6">
    <location>
        <begin position="7"/>
        <end position="254"/>
    </location>
</feature>
<dbReference type="InterPro" id="IPR027417">
    <property type="entry name" value="P-loop_NTPase"/>
</dbReference>
<evidence type="ECO:0000256" key="4">
    <source>
        <dbReference type="SAM" id="Coils"/>
    </source>
</evidence>
<keyword evidence="3 7" id="KW-0067">ATP-binding</keyword>
<dbReference type="RefSeq" id="WP_146360676.1">
    <property type="nucleotide sequence ID" value="NZ_VOBR01000049.1"/>
</dbReference>
<feature type="compositionally biased region" description="Polar residues" evidence="5">
    <location>
        <begin position="510"/>
        <end position="525"/>
    </location>
</feature>
<dbReference type="PROSITE" id="PS50893">
    <property type="entry name" value="ABC_TRANSPORTER_2"/>
    <property type="match status" value="2"/>
</dbReference>
<dbReference type="InterPro" id="IPR003439">
    <property type="entry name" value="ABC_transporter-like_ATP-bd"/>
</dbReference>
<evidence type="ECO:0000313" key="7">
    <source>
        <dbReference type="EMBL" id="TWP44753.1"/>
    </source>
</evidence>
<dbReference type="SUPFAM" id="SSF52540">
    <property type="entry name" value="P-loop containing nucleoside triphosphate hydrolases"/>
    <property type="match status" value="2"/>
</dbReference>
<dbReference type="SMART" id="SM00382">
    <property type="entry name" value="AAA"/>
    <property type="match status" value="2"/>
</dbReference>
<sequence length="532" mass="57451">MRTHVHLTTENLSKGFDTAPVLDGVSLTVSAGQRLGVIGENGRGKTTLLRLLAGEIAPDNGTIARHGSVCLVTQEMPADGTVGELLDAALAPARAALSELDEAAILLALPGNEQRYADALAHAERIEAWDAERRLELALKGLDAHPDHDRPLAELSVGQRYRVRLACLLAERADVLLLDEPTNHLDENALAYLAERLGEHAGVVVMVSHDRMLLDDVCTSVLDLDPTPDGELRTHGGGYTAFKAAKKAERARWEQRFQQENDAHDRLAEEVEKAKSRLVDGWRPPKGAFKHKRSTRAPSKVRNVARRLEELGERRVPPPPPPLRFTPPALEVKGDLLVASGLEVPGRLSLEESLALAAGDRLLVLGPNGSGKSTLLNVLAGRIAPVCGSVHHSGQVGLLAQESVFDDESRRAGDVCPRALELGLLSEIDLHKPVGVLSTGQRRRLSLAQLLTGRPDVLLLDEPTNHLSIALVDELTEALHATSAAVVVATHDRWFRTECAAWRTVTPKLPSQSHETSVASKSGPHSTGRCAR</sequence>
<reference evidence="7 8" key="1">
    <citation type="submission" date="2019-07" db="EMBL/GenBank/DDBJ databases">
        <title>Lentzea xizangensis sp. nov., isolated from Qinghai-Tibetan Plateau Soils.</title>
        <authorList>
            <person name="Huang J."/>
        </authorList>
    </citation>
    <scope>NUCLEOTIDE SEQUENCE [LARGE SCALE GENOMIC DNA]</scope>
    <source>
        <strain evidence="7 8">FXJ1.1311</strain>
    </source>
</reference>